<evidence type="ECO:0000256" key="2">
    <source>
        <dbReference type="ARBA" id="ARBA00022741"/>
    </source>
</evidence>
<dbReference type="AlphaFoldDB" id="A0A820HEK1"/>
<dbReference type="OrthoDB" id="1700726at2759"/>
<sequence length="46" mass="5259">GEYIAPKRIENIYIQSMYISQAFVYGNSYKSHTVAIIVPDCDVLFT</sequence>
<evidence type="ECO:0000256" key="1">
    <source>
        <dbReference type="ARBA" id="ARBA00022598"/>
    </source>
</evidence>
<evidence type="ECO:0000313" key="4">
    <source>
        <dbReference type="EMBL" id="CAF1513106.1"/>
    </source>
</evidence>
<keyword evidence="3" id="KW-0067">ATP-binding</keyword>
<evidence type="ECO:0000256" key="3">
    <source>
        <dbReference type="ARBA" id="ARBA00022840"/>
    </source>
</evidence>
<dbReference type="EMBL" id="CAJNOO010013787">
    <property type="protein sequence ID" value="CAF1513106.1"/>
    <property type="molecule type" value="Genomic_DNA"/>
</dbReference>
<dbReference type="GO" id="GO:0005783">
    <property type="term" value="C:endoplasmic reticulum"/>
    <property type="evidence" value="ECO:0007669"/>
    <property type="project" value="TreeGrafter"/>
</dbReference>
<dbReference type="PANTHER" id="PTHR43272">
    <property type="entry name" value="LONG-CHAIN-FATTY-ACID--COA LIGASE"/>
    <property type="match status" value="1"/>
</dbReference>
<keyword evidence="2" id="KW-0547">Nucleotide-binding</keyword>
<accession>A0A820HEK1</accession>
<gene>
    <name evidence="6" type="ORF">OTI717_LOCUS41853</name>
    <name evidence="4" type="ORF">RFH988_LOCUS39126</name>
    <name evidence="5" type="ORF">ZHD862_LOCUS39038</name>
</gene>
<proteinExistence type="predicted"/>
<keyword evidence="1" id="KW-0436">Ligase</keyword>
<dbReference type="GO" id="GO:0016020">
    <property type="term" value="C:membrane"/>
    <property type="evidence" value="ECO:0007669"/>
    <property type="project" value="TreeGrafter"/>
</dbReference>
<dbReference type="PANTHER" id="PTHR43272:SF33">
    <property type="entry name" value="AMP-BINDING DOMAIN-CONTAINING PROTEIN-RELATED"/>
    <property type="match status" value="1"/>
</dbReference>
<evidence type="ECO:0000313" key="5">
    <source>
        <dbReference type="EMBL" id="CAF1539886.1"/>
    </source>
</evidence>
<dbReference type="GO" id="GO:0004467">
    <property type="term" value="F:long-chain fatty acid-CoA ligase activity"/>
    <property type="evidence" value="ECO:0007669"/>
    <property type="project" value="TreeGrafter"/>
</dbReference>
<name>A0A820HEK1_9BILA</name>
<dbReference type="Proteomes" id="UP000663864">
    <property type="component" value="Unassembled WGS sequence"/>
</dbReference>
<comment type="caution">
    <text evidence="6">The sequence shown here is derived from an EMBL/GenBank/DDBJ whole genome shotgun (WGS) entry which is preliminary data.</text>
</comment>
<protein>
    <submittedName>
        <fullName evidence="6">Uncharacterized protein</fullName>
    </submittedName>
</protein>
<dbReference type="GO" id="GO:0005524">
    <property type="term" value="F:ATP binding"/>
    <property type="evidence" value="ECO:0007669"/>
    <property type="project" value="UniProtKB-KW"/>
</dbReference>
<reference evidence="6" key="1">
    <citation type="submission" date="2021-02" db="EMBL/GenBank/DDBJ databases">
        <authorList>
            <person name="Nowell W R."/>
        </authorList>
    </citation>
    <scope>NUCLEOTIDE SEQUENCE</scope>
</reference>
<feature type="non-terminal residue" evidence="6">
    <location>
        <position position="1"/>
    </location>
</feature>
<dbReference type="EMBL" id="CAJOAX010045190">
    <property type="protein sequence ID" value="CAF4294836.1"/>
    <property type="molecule type" value="Genomic_DNA"/>
</dbReference>
<evidence type="ECO:0000313" key="6">
    <source>
        <dbReference type="EMBL" id="CAF4294836.1"/>
    </source>
</evidence>
<dbReference type="Proteomes" id="UP000663823">
    <property type="component" value="Unassembled WGS sequence"/>
</dbReference>
<dbReference type="Proteomes" id="UP000663882">
    <property type="component" value="Unassembled WGS sequence"/>
</dbReference>
<organism evidence="6 7">
    <name type="scientific">Rotaria sordida</name>
    <dbReference type="NCBI Taxonomy" id="392033"/>
    <lineage>
        <taxon>Eukaryota</taxon>
        <taxon>Metazoa</taxon>
        <taxon>Spiralia</taxon>
        <taxon>Gnathifera</taxon>
        <taxon>Rotifera</taxon>
        <taxon>Eurotatoria</taxon>
        <taxon>Bdelloidea</taxon>
        <taxon>Philodinida</taxon>
        <taxon>Philodinidae</taxon>
        <taxon>Rotaria</taxon>
    </lineage>
</organism>
<dbReference type="EMBL" id="CAJNOT010013087">
    <property type="protein sequence ID" value="CAF1539886.1"/>
    <property type="molecule type" value="Genomic_DNA"/>
</dbReference>
<evidence type="ECO:0000313" key="7">
    <source>
        <dbReference type="Proteomes" id="UP000663823"/>
    </source>
</evidence>